<proteinExistence type="predicted"/>
<name>X1J9G5_9ZZZZ</name>
<gene>
    <name evidence="2" type="ORF">S06H3_05956</name>
</gene>
<dbReference type="AlphaFoldDB" id="X1J9G5"/>
<dbReference type="SUPFAM" id="SSF56349">
    <property type="entry name" value="DNA breaking-rejoining enzymes"/>
    <property type="match status" value="1"/>
</dbReference>
<dbReference type="GO" id="GO:0015074">
    <property type="term" value="P:DNA integration"/>
    <property type="evidence" value="ECO:0007669"/>
    <property type="project" value="InterPro"/>
</dbReference>
<evidence type="ECO:0000256" key="1">
    <source>
        <dbReference type="ARBA" id="ARBA00023172"/>
    </source>
</evidence>
<dbReference type="InterPro" id="IPR013762">
    <property type="entry name" value="Integrase-like_cat_sf"/>
</dbReference>
<accession>X1J9G5</accession>
<feature type="non-terminal residue" evidence="2">
    <location>
        <position position="290"/>
    </location>
</feature>
<comment type="caution">
    <text evidence="2">The sequence shown here is derived from an EMBL/GenBank/DDBJ whole genome shotgun (WGS) entry which is preliminary data.</text>
</comment>
<sequence length="290" mass="33550">MPEETTLERMRLLLTGRTEETKRTMVCAGKKFIEFAGKKDAYDRWDVLRYLEHMDQKKRSKNYRRFAFYSIKKVFSATESPWPFEKADVPKVGDEERIAPALPLSQKYHPMVDPEVVREEVGRLVKNAREKCNSLELAMLAVGTTYGTRRVEKARIGPDDMDRKKGILLIRTAKGGVMREHLIPESIAPYIEGYDWKHNLSPGDVTLVLGDIYSKCGLKKPARVGWHTFRRALNTCLREIAGDENAPVRLLESHIYNFLRWRAKARGEFGMMTVYDRATSFRIDQKVFSI</sequence>
<dbReference type="GO" id="GO:0006310">
    <property type="term" value="P:DNA recombination"/>
    <property type="evidence" value="ECO:0007669"/>
    <property type="project" value="UniProtKB-KW"/>
</dbReference>
<evidence type="ECO:0008006" key="3">
    <source>
        <dbReference type="Google" id="ProtNLM"/>
    </source>
</evidence>
<evidence type="ECO:0000313" key="2">
    <source>
        <dbReference type="EMBL" id="GAH90602.1"/>
    </source>
</evidence>
<dbReference type="EMBL" id="BARV01002260">
    <property type="protein sequence ID" value="GAH90602.1"/>
    <property type="molecule type" value="Genomic_DNA"/>
</dbReference>
<dbReference type="GO" id="GO:0003677">
    <property type="term" value="F:DNA binding"/>
    <property type="evidence" value="ECO:0007669"/>
    <property type="project" value="InterPro"/>
</dbReference>
<dbReference type="InterPro" id="IPR011010">
    <property type="entry name" value="DNA_brk_join_enz"/>
</dbReference>
<keyword evidence="1" id="KW-0233">DNA recombination</keyword>
<protein>
    <recommendedName>
        <fullName evidence="3">Tyr recombinase domain-containing protein</fullName>
    </recommendedName>
</protein>
<dbReference type="Gene3D" id="1.10.443.10">
    <property type="entry name" value="Intergrase catalytic core"/>
    <property type="match status" value="1"/>
</dbReference>
<organism evidence="2">
    <name type="scientific">marine sediment metagenome</name>
    <dbReference type="NCBI Taxonomy" id="412755"/>
    <lineage>
        <taxon>unclassified sequences</taxon>
        <taxon>metagenomes</taxon>
        <taxon>ecological metagenomes</taxon>
    </lineage>
</organism>
<reference evidence="2" key="1">
    <citation type="journal article" date="2014" name="Front. Microbiol.">
        <title>High frequency of phylogenetically diverse reductive dehalogenase-homologous genes in deep subseafloor sedimentary metagenomes.</title>
        <authorList>
            <person name="Kawai M."/>
            <person name="Futagami T."/>
            <person name="Toyoda A."/>
            <person name="Takaki Y."/>
            <person name="Nishi S."/>
            <person name="Hori S."/>
            <person name="Arai W."/>
            <person name="Tsubouchi T."/>
            <person name="Morono Y."/>
            <person name="Uchiyama I."/>
            <person name="Ito T."/>
            <person name="Fujiyama A."/>
            <person name="Inagaki F."/>
            <person name="Takami H."/>
        </authorList>
    </citation>
    <scope>NUCLEOTIDE SEQUENCE</scope>
    <source>
        <strain evidence="2">Expedition CK06-06</strain>
    </source>
</reference>